<accession>A0A016WX96</accession>
<evidence type="ECO:0000256" key="1">
    <source>
        <dbReference type="SAM" id="MobiDB-lite"/>
    </source>
</evidence>
<sequence>MMIILTVALTTSFYQLTMAQQLICVSGSQSMGPPCLAFELKNCIAQEITLGTTTAELTGCRRLLNTTECSCGTLDELNDTDVYERCYDRFIDFTFDNEHCRSVEIPEALMEQLEPRRTTTAEEMISSINEDSTAPNPIEGPQLYVGLSASQRYLLQNATARMFLLSFVMAVALIVQLLLLGAIRRRQRMYHLQQGREPSSRLPSEENKNLSSKDRSTYSNYSIIQSFERALGLAYSEEQDRSTGGMQEMPNQNGSREEPEEHLESAKGPLEEPFPIEPKYSTNPVNAKKAPVKNVQLLKIGTGPMKGTRFPP</sequence>
<feature type="region of interest" description="Disordered" evidence="1">
    <location>
        <begin position="193"/>
        <end position="215"/>
    </location>
</feature>
<feature type="chain" id="PRO_5001495003" evidence="3">
    <location>
        <begin position="20"/>
        <end position="312"/>
    </location>
</feature>
<evidence type="ECO:0000313" key="4">
    <source>
        <dbReference type="EMBL" id="EYC44439.1"/>
    </source>
</evidence>
<dbReference type="EMBL" id="JARK01000061">
    <property type="protein sequence ID" value="EYC44439.1"/>
    <property type="molecule type" value="Genomic_DNA"/>
</dbReference>
<keyword evidence="2" id="KW-1133">Transmembrane helix</keyword>
<evidence type="ECO:0000256" key="3">
    <source>
        <dbReference type="SAM" id="SignalP"/>
    </source>
</evidence>
<organism evidence="4 5">
    <name type="scientific">Ancylostoma ceylanicum</name>
    <dbReference type="NCBI Taxonomy" id="53326"/>
    <lineage>
        <taxon>Eukaryota</taxon>
        <taxon>Metazoa</taxon>
        <taxon>Ecdysozoa</taxon>
        <taxon>Nematoda</taxon>
        <taxon>Chromadorea</taxon>
        <taxon>Rhabditida</taxon>
        <taxon>Rhabditina</taxon>
        <taxon>Rhabditomorpha</taxon>
        <taxon>Strongyloidea</taxon>
        <taxon>Ancylostomatidae</taxon>
        <taxon>Ancylostomatinae</taxon>
        <taxon>Ancylostoma</taxon>
    </lineage>
</organism>
<feature type="region of interest" description="Disordered" evidence="1">
    <location>
        <begin position="237"/>
        <end position="288"/>
    </location>
</feature>
<proteinExistence type="predicted"/>
<feature type="compositionally biased region" description="Polar residues" evidence="1">
    <location>
        <begin position="242"/>
        <end position="254"/>
    </location>
</feature>
<comment type="caution">
    <text evidence="4">The sequence shown here is derived from an EMBL/GenBank/DDBJ whole genome shotgun (WGS) entry which is preliminary data.</text>
</comment>
<keyword evidence="2" id="KW-0812">Transmembrane</keyword>
<keyword evidence="5" id="KW-1185">Reference proteome</keyword>
<feature type="signal peptide" evidence="3">
    <location>
        <begin position="1"/>
        <end position="19"/>
    </location>
</feature>
<feature type="compositionally biased region" description="Basic and acidic residues" evidence="1">
    <location>
        <begin position="203"/>
        <end position="215"/>
    </location>
</feature>
<keyword evidence="3" id="KW-0732">Signal</keyword>
<name>A0A016WX96_9BILA</name>
<dbReference type="AlphaFoldDB" id="A0A016WX96"/>
<feature type="compositionally biased region" description="Basic and acidic residues" evidence="1">
    <location>
        <begin position="255"/>
        <end position="265"/>
    </location>
</feature>
<feature type="transmembrane region" description="Helical" evidence="2">
    <location>
        <begin position="162"/>
        <end position="183"/>
    </location>
</feature>
<dbReference type="Proteomes" id="UP000024635">
    <property type="component" value="Unassembled WGS sequence"/>
</dbReference>
<gene>
    <name evidence="4" type="primary">Acey_s0461.g1877</name>
    <name evidence="4" type="ORF">Y032_0461g1877</name>
</gene>
<protein>
    <submittedName>
        <fullName evidence="4">Uncharacterized protein</fullName>
    </submittedName>
</protein>
<reference evidence="5" key="1">
    <citation type="journal article" date="2015" name="Nat. Genet.">
        <title>The genome and transcriptome of the zoonotic hookworm Ancylostoma ceylanicum identify infection-specific gene families.</title>
        <authorList>
            <person name="Schwarz E.M."/>
            <person name="Hu Y."/>
            <person name="Antoshechkin I."/>
            <person name="Miller M.M."/>
            <person name="Sternberg P.W."/>
            <person name="Aroian R.V."/>
        </authorList>
    </citation>
    <scope>NUCLEOTIDE SEQUENCE</scope>
    <source>
        <strain evidence="5">HY135</strain>
    </source>
</reference>
<evidence type="ECO:0000313" key="5">
    <source>
        <dbReference type="Proteomes" id="UP000024635"/>
    </source>
</evidence>
<keyword evidence="2" id="KW-0472">Membrane</keyword>
<evidence type="ECO:0000256" key="2">
    <source>
        <dbReference type="SAM" id="Phobius"/>
    </source>
</evidence>